<keyword evidence="1" id="KW-0472">Membrane</keyword>
<dbReference type="Pfam" id="PF00560">
    <property type="entry name" value="LRR_1"/>
    <property type="match status" value="6"/>
</dbReference>
<dbReference type="EMBL" id="JAUIZM010000008">
    <property type="protein sequence ID" value="KAK1370771.1"/>
    <property type="molecule type" value="Genomic_DNA"/>
</dbReference>
<protein>
    <submittedName>
        <fullName evidence="2">MDIS1-interacting receptor like kinase 1-like</fullName>
    </submittedName>
</protein>
<evidence type="ECO:0000313" key="2">
    <source>
        <dbReference type="EMBL" id="KAK1370771.1"/>
    </source>
</evidence>
<keyword evidence="1" id="KW-1133">Transmembrane helix</keyword>
<dbReference type="GO" id="GO:0016301">
    <property type="term" value="F:kinase activity"/>
    <property type="evidence" value="ECO:0007669"/>
    <property type="project" value="UniProtKB-KW"/>
</dbReference>
<keyword evidence="3" id="KW-1185">Reference proteome</keyword>
<dbReference type="PANTHER" id="PTHR48065">
    <property type="entry name" value="OS10G0469600 PROTEIN"/>
    <property type="match status" value="1"/>
</dbReference>
<accession>A0AAD8MET0</accession>
<sequence>MPYLTSLILQSNQIALKFPSFVITCWNLTFLDLSWNTWTGSLPESMFTHLTNLEFLSLSGNFFEGPLPGNISKLSKVKELNLGSNKFSGSIPDEIGLLHNLQVLELLNNLVLAANSLTGPLPSSFSNLTQISELNLSDNILSGKLLPHFISNRTELTSLRIQNNTFIGIIPPEIGMLKELLELETWNLLFFFFCGTISQQLTGLTFLSTLNLSENHLSGAIPYGSQLDTFSNDSFLRNLALCGVPLTKKCIHDELPTREVDDVDVNWFNWKMILLGHGIGFVCGLSMGYIVFTTLKPLRFVIFIERAQQKLIRRTRK</sequence>
<dbReference type="SUPFAM" id="SSF52058">
    <property type="entry name" value="L domain-like"/>
    <property type="match status" value="1"/>
</dbReference>
<dbReference type="FunFam" id="3.80.10.10:FF:000687">
    <property type="entry name" value="Leucine Rich Repeat family protein, expressed"/>
    <property type="match status" value="1"/>
</dbReference>
<evidence type="ECO:0000313" key="3">
    <source>
        <dbReference type="Proteomes" id="UP001237642"/>
    </source>
</evidence>
<evidence type="ECO:0000256" key="1">
    <source>
        <dbReference type="SAM" id="Phobius"/>
    </source>
</evidence>
<dbReference type="InterPro" id="IPR001611">
    <property type="entry name" value="Leu-rich_rpt"/>
</dbReference>
<reference evidence="2" key="1">
    <citation type="submission" date="2023-02" db="EMBL/GenBank/DDBJ databases">
        <title>Genome of toxic invasive species Heracleum sosnowskyi carries increased number of genes despite the absence of recent whole-genome duplications.</title>
        <authorList>
            <person name="Schelkunov M."/>
            <person name="Shtratnikova V."/>
            <person name="Makarenko M."/>
            <person name="Klepikova A."/>
            <person name="Omelchenko D."/>
            <person name="Novikova G."/>
            <person name="Obukhova E."/>
            <person name="Bogdanov V."/>
            <person name="Penin A."/>
            <person name="Logacheva M."/>
        </authorList>
    </citation>
    <scope>NUCLEOTIDE SEQUENCE</scope>
    <source>
        <strain evidence="2">Hsosn_3</strain>
        <tissue evidence="2">Leaf</tissue>
    </source>
</reference>
<comment type="caution">
    <text evidence="2">The sequence shown here is derived from an EMBL/GenBank/DDBJ whole genome shotgun (WGS) entry which is preliminary data.</text>
</comment>
<reference evidence="2" key="2">
    <citation type="submission" date="2023-05" db="EMBL/GenBank/DDBJ databases">
        <authorList>
            <person name="Schelkunov M.I."/>
        </authorList>
    </citation>
    <scope>NUCLEOTIDE SEQUENCE</scope>
    <source>
        <strain evidence="2">Hsosn_3</strain>
        <tissue evidence="2">Leaf</tissue>
    </source>
</reference>
<dbReference type="PANTHER" id="PTHR48065:SF5">
    <property type="entry name" value="RECEPTOR-LIKE PROTEIN CF-9 HOMOLOG"/>
    <property type="match status" value="1"/>
</dbReference>
<keyword evidence="2" id="KW-0675">Receptor</keyword>
<keyword evidence="2" id="KW-0418">Kinase</keyword>
<proteinExistence type="predicted"/>
<gene>
    <name evidence="2" type="ORF">POM88_036863</name>
</gene>
<dbReference type="AlphaFoldDB" id="A0AAD8MET0"/>
<keyword evidence="2" id="KW-0808">Transferase</keyword>
<name>A0AAD8MET0_9APIA</name>
<organism evidence="2 3">
    <name type="scientific">Heracleum sosnowskyi</name>
    <dbReference type="NCBI Taxonomy" id="360622"/>
    <lineage>
        <taxon>Eukaryota</taxon>
        <taxon>Viridiplantae</taxon>
        <taxon>Streptophyta</taxon>
        <taxon>Embryophyta</taxon>
        <taxon>Tracheophyta</taxon>
        <taxon>Spermatophyta</taxon>
        <taxon>Magnoliopsida</taxon>
        <taxon>eudicotyledons</taxon>
        <taxon>Gunneridae</taxon>
        <taxon>Pentapetalae</taxon>
        <taxon>asterids</taxon>
        <taxon>campanulids</taxon>
        <taxon>Apiales</taxon>
        <taxon>Apiaceae</taxon>
        <taxon>Apioideae</taxon>
        <taxon>apioid superclade</taxon>
        <taxon>Tordylieae</taxon>
        <taxon>Tordyliinae</taxon>
        <taxon>Heracleum</taxon>
    </lineage>
</organism>
<keyword evidence="1" id="KW-0812">Transmembrane</keyword>
<feature type="transmembrane region" description="Helical" evidence="1">
    <location>
        <begin position="272"/>
        <end position="292"/>
    </location>
</feature>
<dbReference type="Proteomes" id="UP001237642">
    <property type="component" value="Unassembled WGS sequence"/>
</dbReference>
<dbReference type="InterPro" id="IPR032675">
    <property type="entry name" value="LRR_dom_sf"/>
</dbReference>
<dbReference type="Gene3D" id="3.80.10.10">
    <property type="entry name" value="Ribonuclease Inhibitor"/>
    <property type="match status" value="1"/>
</dbReference>